<keyword evidence="3" id="KW-1185">Reference proteome</keyword>
<dbReference type="RefSeq" id="WP_343959364.1">
    <property type="nucleotide sequence ID" value="NZ_BAAAMN010000050.1"/>
</dbReference>
<proteinExistence type="predicted"/>
<evidence type="ECO:0000313" key="2">
    <source>
        <dbReference type="EMBL" id="GAA2043707.1"/>
    </source>
</evidence>
<dbReference type="InterPro" id="IPR014914">
    <property type="entry name" value="RES_dom"/>
</dbReference>
<evidence type="ECO:0000313" key="3">
    <source>
        <dbReference type="Proteomes" id="UP001501461"/>
    </source>
</evidence>
<protein>
    <recommendedName>
        <fullName evidence="1">RES domain-containing protein</fullName>
    </recommendedName>
</protein>
<name>A0ABP5GDH3_9MICC</name>
<dbReference type="EMBL" id="BAAAMN010000050">
    <property type="protein sequence ID" value="GAA2043707.1"/>
    <property type="molecule type" value="Genomic_DNA"/>
</dbReference>
<feature type="domain" description="RES" evidence="1">
    <location>
        <begin position="58"/>
        <end position="204"/>
    </location>
</feature>
<accession>A0ABP5GDH3</accession>
<reference evidence="3" key="1">
    <citation type="journal article" date="2019" name="Int. J. Syst. Evol. Microbiol.">
        <title>The Global Catalogue of Microorganisms (GCM) 10K type strain sequencing project: providing services to taxonomists for standard genome sequencing and annotation.</title>
        <authorList>
            <consortium name="The Broad Institute Genomics Platform"/>
            <consortium name="The Broad Institute Genome Sequencing Center for Infectious Disease"/>
            <person name="Wu L."/>
            <person name="Ma J."/>
        </authorList>
    </citation>
    <scope>NUCLEOTIDE SEQUENCE [LARGE SCALE GENOMIC DNA]</scope>
    <source>
        <strain evidence="3">JCM 13595</strain>
    </source>
</reference>
<gene>
    <name evidence="2" type="ORF">GCM10009720_25710</name>
</gene>
<dbReference type="Pfam" id="PF08808">
    <property type="entry name" value="RES"/>
    <property type="match status" value="1"/>
</dbReference>
<dbReference type="SMART" id="SM00953">
    <property type="entry name" value="RES"/>
    <property type="match status" value="1"/>
</dbReference>
<comment type="caution">
    <text evidence="2">The sequence shown here is derived from an EMBL/GenBank/DDBJ whole genome shotgun (WGS) entry which is preliminary data.</text>
</comment>
<dbReference type="Proteomes" id="UP001501461">
    <property type="component" value="Unassembled WGS sequence"/>
</dbReference>
<organism evidence="2 3">
    <name type="scientific">Yaniella flava</name>
    <dbReference type="NCBI Taxonomy" id="287930"/>
    <lineage>
        <taxon>Bacteria</taxon>
        <taxon>Bacillati</taxon>
        <taxon>Actinomycetota</taxon>
        <taxon>Actinomycetes</taxon>
        <taxon>Micrococcales</taxon>
        <taxon>Micrococcaceae</taxon>
        <taxon>Yaniella</taxon>
    </lineage>
</organism>
<evidence type="ECO:0000259" key="1">
    <source>
        <dbReference type="SMART" id="SM00953"/>
    </source>
</evidence>
<sequence length="243" mass="26966">MTVALPPQDLECLDPENCPVATRTVARKVQNGSIPRVTVDSTRMWFRVYDAQDGHSQPNPGFGDTRFAPFDAETSGHRVPTMYLAESMIGALLETSLHDVHAKTPRIVRERDLFGKLHARVKPPRDLELVDLRDPQLATLNLRRSNVSSSPPEHYPCTRKVARSLHSLGCDGIIWHSRQAELTNLGPSEAAVVFCDRMDHTRGSWSLAELRSSSGSLLEGTGRFTLEKLANYLGITIVPDDSL</sequence>